<feature type="chain" id="PRO_5046655313" description="LamG-like jellyroll fold domain-containing protein" evidence="2">
    <location>
        <begin position="44"/>
        <end position="344"/>
    </location>
</feature>
<dbReference type="EMBL" id="BAABHK010000001">
    <property type="protein sequence ID" value="GAA4619660.1"/>
    <property type="molecule type" value="Genomic_DNA"/>
</dbReference>
<proteinExistence type="predicted"/>
<reference evidence="4" key="1">
    <citation type="journal article" date="2019" name="Int. J. Syst. Evol. Microbiol.">
        <title>The Global Catalogue of Microorganisms (GCM) 10K type strain sequencing project: providing services to taxonomists for standard genome sequencing and annotation.</title>
        <authorList>
            <consortium name="The Broad Institute Genomics Platform"/>
            <consortium name="The Broad Institute Genome Sequencing Center for Infectious Disease"/>
            <person name="Wu L."/>
            <person name="Ma J."/>
        </authorList>
    </citation>
    <scope>NUCLEOTIDE SEQUENCE [LARGE SCALE GENOMIC DNA]</scope>
    <source>
        <strain evidence="4">JCM 17939</strain>
    </source>
</reference>
<sequence length="344" mass="36768">MTDLSEAAAAGRRRPVRSRRLGAALAAVALCAPLAAAASAAQADTGTTAQVRGHHGDGKVLPSLRQNLVAYYDFEHPVRGNPAQERDQGSSGTTINLINGGGAMRVRDSAYPGAGHAIQTQQINPTTFGNDDWKAGLYSTTGVPTLRAFNHTTAMSIMGWFKTTGTNPSPNTNTADPSDSFGAVALTGVLSGDSQGHNVRGLLEIIDVSGTKRLVALGRRVDGSSSQTFAANEDWHSILPIGKWVFLAASFDYDNGTMKLYKNGKPIDGFYVLPGDPWGVEGPPEPDYTSATDPRGIKIGGGYPQNTQEDNPCNCRFDSLMYLNKVVTDKEVWQQYRRAVSGRH</sequence>
<organism evidence="3 4">
    <name type="scientific">Actinoallomurus vinaceus</name>
    <dbReference type="NCBI Taxonomy" id="1080074"/>
    <lineage>
        <taxon>Bacteria</taxon>
        <taxon>Bacillati</taxon>
        <taxon>Actinomycetota</taxon>
        <taxon>Actinomycetes</taxon>
        <taxon>Streptosporangiales</taxon>
        <taxon>Thermomonosporaceae</taxon>
        <taxon>Actinoallomurus</taxon>
    </lineage>
</organism>
<dbReference type="Proteomes" id="UP001501442">
    <property type="component" value="Unassembled WGS sequence"/>
</dbReference>
<name>A0ABP8TYL5_9ACTN</name>
<dbReference type="RefSeq" id="WP_345428058.1">
    <property type="nucleotide sequence ID" value="NZ_BAABHK010000001.1"/>
</dbReference>
<gene>
    <name evidence="3" type="ORF">GCM10023196_000550</name>
</gene>
<comment type="caution">
    <text evidence="3">The sequence shown here is derived from an EMBL/GenBank/DDBJ whole genome shotgun (WGS) entry which is preliminary data.</text>
</comment>
<feature type="region of interest" description="Disordered" evidence="1">
    <location>
        <begin position="79"/>
        <end position="100"/>
    </location>
</feature>
<evidence type="ECO:0008006" key="5">
    <source>
        <dbReference type="Google" id="ProtNLM"/>
    </source>
</evidence>
<feature type="compositionally biased region" description="Basic and acidic residues" evidence="1">
    <location>
        <begin position="79"/>
        <end position="88"/>
    </location>
</feature>
<evidence type="ECO:0000256" key="2">
    <source>
        <dbReference type="SAM" id="SignalP"/>
    </source>
</evidence>
<accession>A0ABP8TYL5</accession>
<evidence type="ECO:0000313" key="3">
    <source>
        <dbReference type="EMBL" id="GAA4619660.1"/>
    </source>
</evidence>
<dbReference type="Gene3D" id="2.60.120.200">
    <property type="match status" value="1"/>
</dbReference>
<dbReference type="SUPFAM" id="SSF49899">
    <property type="entry name" value="Concanavalin A-like lectins/glucanases"/>
    <property type="match status" value="1"/>
</dbReference>
<dbReference type="InterPro" id="IPR013320">
    <property type="entry name" value="ConA-like_dom_sf"/>
</dbReference>
<protein>
    <recommendedName>
        <fullName evidence="5">LamG-like jellyroll fold domain-containing protein</fullName>
    </recommendedName>
</protein>
<keyword evidence="2" id="KW-0732">Signal</keyword>
<keyword evidence="4" id="KW-1185">Reference proteome</keyword>
<feature type="signal peptide" evidence="2">
    <location>
        <begin position="1"/>
        <end position="43"/>
    </location>
</feature>
<evidence type="ECO:0000313" key="4">
    <source>
        <dbReference type="Proteomes" id="UP001501442"/>
    </source>
</evidence>
<evidence type="ECO:0000256" key="1">
    <source>
        <dbReference type="SAM" id="MobiDB-lite"/>
    </source>
</evidence>